<feature type="compositionally biased region" description="Polar residues" evidence="1">
    <location>
        <begin position="110"/>
        <end position="122"/>
    </location>
</feature>
<accession>A0AAE0LSB2</accession>
<proteinExistence type="predicted"/>
<gene>
    <name evidence="2" type="ORF">B0H64DRAFT_417303</name>
</gene>
<sequence length="331" mass="35562">MESVLNDTEKRFILAEMIKLSDVDVGVLIHLVKSHDIQPNWLHMQLPGGRNMSQCLHAAETMFNTPMPPPLISPLKRQSLGDLSDYGPNKRQAIASPGEVSPRGFPLGPNAQQPASGAQPVNIQPRPNGFPASLPAPTPSVSASPYNPAPTARKRGRPPKSAQSAWQVSTYQNITPAPHPSSPAFAPQPHSPRLPAPAAQRSPVQGPPDPKRAKKGLPEIAPRPPQSVPAAEPAARLPAVPGAGAEYQNWREETSRRDYYQVHGSEPPARERPPSSFAPILPRPRSPLPPPRELARGASAEPRRFTATPPPSAPEPVKNESQPTTTGPIQT</sequence>
<evidence type="ECO:0000313" key="2">
    <source>
        <dbReference type="EMBL" id="KAK3295652.1"/>
    </source>
</evidence>
<feature type="compositionally biased region" description="Polar residues" evidence="1">
    <location>
        <begin position="319"/>
        <end position="331"/>
    </location>
</feature>
<feature type="compositionally biased region" description="Basic and acidic residues" evidence="1">
    <location>
        <begin position="249"/>
        <end position="260"/>
    </location>
</feature>
<protein>
    <submittedName>
        <fullName evidence="2">Uncharacterized protein</fullName>
    </submittedName>
</protein>
<evidence type="ECO:0000313" key="3">
    <source>
        <dbReference type="Proteomes" id="UP001278766"/>
    </source>
</evidence>
<feature type="compositionally biased region" description="Polar residues" evidence="1">
    <location>
        <begin position="161"/>
        <end position="175"/>
    </location>
</feature>
<reference evidence="2" key="1">
    <citation type="journal article" date="2023" name="Mol. Phylogenet. Evol.">
        <title>Genome-scale phylogeny and comparative genomics of the fungal order Sordariales.</title>
        <authorList>
            <person name="Hensen N."/>
            <person name="Bonometti L."/>
            <person name="Westerberg I."/>
            <person name="Brannstrom I.O."/>
            <person name="Guillou S."/>
            <person name="Cros-Aarteil S."/>
            <person name="Calhoun S."/>
            <person name="Haridas S."/>
            <person name="Kuo A."/>
            <person name="Mondo S."/>
            <person name="Pangilinan J."/>
            <person name="Riley R."/>
            <person name="LaButti K."/>
            <person name="Andreopoulos B."/>
            <person name="Lipzen A."/>
            <person name="Chen C."/>
            <person name="Yan M."/>
            <person name="Daum C."/>
            <person name="Ng V."/>
            <person name="Clum A."/>
            <person name="Steindorff A."/>
            <person name="Ohm R.A."/>
            <person name="Martin F."/>
            <person name="Silar P."/>
            <person name="Natvig D.O."/>
            <person name="Lalanne C."/>
            <person name="Gautier V."/>
            <person name="Ament-Velasquez S.L."/>
            <person name="Kruys A."/>
            <person name="Hutchinson M.I."/>
            <person name="Powell A.J."/>
            <person name="Barry K."/>
            <person name="Miller A.N."/>
            <person name="Grigoriev I.V."/>
            <person name="Debuchy R."/>
            <person name="Gladieux P."/>
            <person name="Hiltunen Thoren M."/>
            <person name="Johannesson H."/>
        </authorList>
    </citation>
    <scope>NUCLEOTIDE SEQUENCE</scope>
    <source>
        <strain evidence="2">CBS 168.71</strain>
    </source>
</reference>
<feature type="region of interest" description="Disordered" evidence="1">
    <location>
        <begin position="67"/>
        <end position="331"/>
    </location>
</feature>
<dbReference type="EMBL" id="JAUEPN010000004">
    <property type="protein sequence ID" value="KAK3295652.1"/>
    <property type="molecule type" value="Genomic_DNA"/>
</dbReference>
<reference evidence="2" key="2">
    <citation type="submission" date="2023-06" db="EMBL/GenBank/DDBJ databases">
        <authorList>
            <consortium name="Lawrence Berkeley National Laboratory"/>
            <person name="Haridas S."/>
            <person name="Hensen N."/>
            <person name="Bonometti L."/>
            <person name="Westerberg I."/>
            <person name="Brannstrom I.O."/>
            <person name="Guillou S."/>
            <person name="Cros-Aarteil S."/>
            <person name="Calhoun S."/>
            <person name="Kuo A."/>
            <person name="Mondo S."/>
            <person name="Pangilinan J."/>
            <person name="Riley R."/>
            <person name="Labutti K."/>
            <person name="Andreopoulos B."/>
            <person name="Lipzen A."/>
            <person name="Chen C."/>
            <person name="Yanf M."/>
            <person name="Daum C."/>
            <person name="Ng V."/>
            <person name="Clum A."/>
            <person name="Steindorff A."/>
            <person name="Ohm R."/>
            <person name="Martin F."/>
            <person name="Silar P."/>
            <person name="Natvig D."/>
            <person name="Lalanne C."/>
            <person name="Gautier V."/>
            <person name="Ament-Velasquez S.L."/>
            <person name="Kruys A."/>
            <person name="Hutchinson M.I."/>
            <person name="Powell A.J."/>
            <person name="Barry K."/>
            <person name="Miller A.N."/>
            <person name="Grigoriev I.V."/>
            <person name="Debuchy R."/>
            <person name="Gladieux P."/>
            <person name="Thoren M.H."/>
            <person name="Johannesson H."/>
        </authorList>
    </citation>
    <scope>NUCLEOTIDE SEQUENCE</scope>
    <source>
        <strain evidence="2">CBS 168.71</strain>
    </source>
</reference>
<feature type="compositionally biased region" description="Pro residues" evidence="1">
    <location>
        <begin position="281"/>
        <end position="292"/>
    </location>
</feature>
<name>A0AAE0LSB2_9PEZI</name>
<dbReference type="GeneID" id="87842183"/>
<dbReference type="Proteomes" id="UP001278766">
    <property type="component" value="Unassembled WGS sequence"/>
</dbReference>
<comment type="caution">
    <text evidence="2">The sequence shown here is derived from an EMBL/GenBank/DDBJ whole genome shotgun (WGS) entry which is preliminary data.</text>
</comment>
<keyword evidence="3" id="KW-1185">Reference proteome</keyword>
<organism evidence="2 3">
    <name type="scientific">Chaetomium fimeti</name>
    <dbReference type="NCBI Taxonomy" id="1854472"/>
    <lineage>
        <taxon>Eukaryota</taxon>
        <taxon>Fungi</taxon>
        <taxon>Dikarya</taxon>
        <taxon>Ascomycota</taxon>
        <taxon>Pezizomycotina</taxon>
        <taxon>Sordariomycetes</taxon>
        <taxon>Sordariomycetidae</taxon>
        <taxon>Sordariales</taxon>
        <taxon>Chaetomiaceae</taxon>
        <taxon>Chaetomium</taxon>
    </lineage>
</organism>
<dbReference type="PRINTS" id="PR01217">
    <property type="entry name" value="PRICHEXTENSN"/>
</dbReference>
<evidence type="ECO:0000256" key="1">
    <source>
        <dbReference type="SAM" id="MobiDB-lite"/>
    </source>
</evidence>
<dbReference type="RefSeq" id="XP_062659166.1">
    <property type="nucleotide sequence ID" value="XM_062805235.1"/>
</dbReference>
<dbReference type="AlphaFoldDB" id="A0AAE0LSB2"/>